<sequence>MSGDGVVSSRDRGVRSLSRMEWEERWKKGLCYGCGQQFGSAHKCPEGKLRILLLGDDEKGASEGENSGLDAIGSTEAVETIPSGTCLALEQDGILADTGGAKTLRFDCSFSGIRIKLGDGYFVYVTERCSGLPIHIGSCTFVIVALVFETGNLDLILGMAWLQSLGEVLHDWQKAWMKFTYAGTQVLLQGISTTQTSKAALNQWLLFDEVPSTQNSTTLPSSLSTHPCLTSAQQHYLSLLLTDFASLFPAPSGLPPSSSHDHQILLKFTDPICVRSYRYPRIQKAKIERQHHQFKVNQQKCSFGQSAIDYLGHIIDGQGVAMDPKKLESVVQWPVPKTFKGLRGFLGLTGCYRKFICNYGGIAQPLTDLTKNDAFKWHSEALQAFDQLKHALVTVPVLALPDFTQSFCGRTLFIEWARVFWFTKIRKVCAICYQFDILYKPGRENWGADALSRRADDGEFNQAVSSPIWLQGAALIEEAKLDKDIQQLKLKCQLDPDKFPGPSDRQVQCYDGGFFYNALASHVLHRQILEFELSG</sequence>
<dbReference type="InterPro" id="IPR043502">
    <property type="entry name" value="DNA/RNA_pol_sf"/>
</dbReference>
<dbReference type="Gene3D" id="2.40.70.10">
    <property type="entry name" value="Acid Proteases"/>
    <property type="match status" value="1"/>
</dbReference>
<keyword evidence="2" id="KW-1185">Reference proteome</keyword>
<dbReference type="FunFam" id="3.30.70.270:FF:000020">
    <property type="entry name" value="Transposon Tf2-6 polyprotein-like Protein"/>
    <property type="match status" value="1"/>
</dbReference>
<name>A0A5N6PL05_9ASTR</name>
<dbReference type="CDD" id="cd00303">
    <property type="entry name" value="retropepsin_like"/>
    <property type="match status" value="1"/>
</dbReference>
<dbReference type="SUPFAM" id="SSF56672">
    <property type="entry name" value="DNA/RNA polymerases"/>
    <property type="match status" value="1"/>
</dbReference>
<dbReference type="Gene3D" id="3.30.70.270">
    <property type="match status" value="2"/>
</dbReference>
<protein>
    <recommendedName>
        <fullName evidence="3">Reverse transcriptase/retrotransposon-derived protein RNase H-like domain-containing protein</fullName>
    </recommendedName>
</protein>
<proteinExistence type="predicted"/>
<reference evidence="1 2" key="1">
    <citation type="submission" date="2019-05" db="EMBL/GenBank/DDBJ databases">
        <title>Mikania micrantha, genome provides insights into the molecular mechanism of rapid growth.</title>
        <authorList>
            <person name="Liu B."/>
        </authorList>
    </citation>
    <scope>NUCLEOTIDE SEQUENCE [LARGE SCALE GENOMIC DNA]</scope>
    <source>
        <strain evidence="1">NLD-2019</strain>
        <tissue evidence="1">Leaf</tissue>
    </source>
</reference>
<accession>A0A5N6PL05</accession>
<dbReference type="InterPro" id="IPR021109">
    <property type="entry name" value="Peptidase_aspartic_dom_sf"/>
</dbReference>
<dbReference type="Pfam" id="PF08284">
    <property type="entry name" value="RVP_2"/>
    <property type="match status" value="1"/>
</dbReference>
<evidence type="ECO:0000313" key="1">
    <source>
        <dbReference type="EMBL" id="KAD6455118.1"/>
    </source>
</evidence>
<evidence type="ECO:0000313" key="2">
    <source>
        <dbReference type="Proteomes" id="UP000326396"/>
    </source>
</evidence>
<dbReference type="AlphaFoldDB" id="A0A5N6PL05"/>
<dbReference type="EMBL" id="SZYD01000004">
    <property type="protein sequence ID" value="KAD6455118.1"/>
    <property type="molecule type" value="Genomic_DNA"/>
</dbReference>
<dbReference type="InterPro" id="IPR043128">
    <property type="entry name" value="Rev_trsase/Diguanyl_cyclase"/>
</dbReference>
<dbReference type="PANTHER" id="PTHR33064">
    <property type="entry name" value="POL PROTEIN"/>
    <property type="match status" value="1"/>
</dbReference>
<dbReference type="OrthoDB" id="1909920at2759"/>
<comment type="caution">
    <text evidence="1">The sequence shown here is derived from an EMBL/GenBank/DDBJ whole genome shotgun (WGS) entry which is preliminary data.</text>
</comment>
<dbReference type="InterPro" id="IPR051320">
    <property type="entry name" value="Viral_Replic_Matur_Polypro"/>
</dbReference>
<organism evidence="1 2">
    <name type="scientific">Mikania micrantha</name>
    <name type="common">bitter vine</name>
    <dbReference type="NCBI Taxonomy" id="192012"/>
    <lineage>
        <taxon>Eukaryota</taxon>
        <taxon>Viridiplantae</taxon>
        <taxon>Streptophyta</taxon>
        <taxon>Embryophyta</taxon>
        <taxon>Tracheophyta</taxon>
        <taxon>Spermatophyta</taxon>
        <taxon>Magnoliopsida</taxon>
        <taxon>eudicotyledons</taxon>
        <taxon>Gunneridae</taxon>
        <taxon>Pentapetalae</taxon>
        <taxon>asterids</taxon>
        <taxon>campanulids</taxon>
        <taxon>Asterales</taxon>
        <taxon>Asteraceae</taxon>
        <taxon>Asteroideae</taxon>
        <taxon>Heliantheae alliance</taxon>
        <taxon>Eupatorieae</taxon>
        <taxon>Mikania</taxon>
    </lineage>
</organism>
<gene>
    <name evidence="1" type="ORF">E3N88_09824</name>
</gene>
<dbReference type="PANTHER" id="PTHR33064:SF37">
    <property type="entry name" value="RIBONUCLEASE H"/>
    <property type="match status" value="1"/>
</dbReference>
<evidence type="ECO:0008006" key="3">
    <source>
        <dbReference type="Google" id="ProtNLM"/>
    </source>
</evidence>
<dbReference type="Proteomes" id="UP000326396">
    <property type="component" value="Linkage Group LG12"/>
</dbReference>